<keyword evidence="2" id="KW-0812">Transmembrane</keyword>
<dbReference type="EMBL" id="KZ453624">
    <property type="protein sequence ID" value="PKA46947.1"/>
    <property type="molecule type" value="Genomic_DNA"/>
</dbReference>
<protein>
    <submittedName>
        <fullName evidence="3">Uncharacterized protein</fullName>
    </submittedName>
</protein>
<organism evidence="3 4">
    <name type="scientific">Apostasia shenzhenica</name>
    <dbReference type="NCBI Taxonomy" id="1088818"/>
    <lineage>
        <taxon>Eukaryota</taxon>
        <taxon>Viridiplantae</taxon>
        <taxon>Streptophyta</taxon>
        <taxon>Embryophyta</taxon>
        <taxon>Tracheophyta</taxon>
        <taxon>Spermatophyta</taxon>
        <taxon>Magnoliopsida</taxon>
        <taxon>Liliopsida</taxon>
        <taxon>Asparagales</taxon>
        <taxon>Orchidaceae</taxon>
        <taxon>Apostasioideae</taxon>
        <taxon>Apostasia</taxon>
    </lineage>
</organism>
<evidence type="ECO:0000256" key="1">
    <source>
        <dbReference type="SAM" id="MobiDB-lite"/>
    </source>
</evidence>
<evidence type="ECO:0000313" key="3">
    <source>
        <dbReference type="EMBL" id="PKA46947.1"/>
    </source>
</evidence>
<sequence length="237" mass="26071">MSSLTSSILLPSSIFPPPPPSPSPSSRSSCRWPKPLLRHPSPATSRSAISRRSLLRAINLSSDDPGGPAKGLGLDRVLGAAQKLFDDLPQPVKSFPWRRTLECFGLLLFDLACAVARYLSVPVLALSSLSEMSYCGHERKLALVPFPFLLGFAFAGVLADATTELSLCLEEGDLPWHLLLVATFFVMLKLAGPYYFYWGRLLIPHFANGGLWRMLWLVFQWSRQMIKPGPSVSGSDL</sequence>
<feature type="transmembrane region" description="Helical" evidence="2">
    <location>
        <begin position="104"/>
        <end position="129"/>
    </location>
</feature>
<dbReference type="AlphaFoldDB" id="A0A2H9ZUI1"/>
<keyword evidence="2" id="KW-1133">Transmembrane helix</keyword>
<keyword evidence="2" id="KW-0472">Membrane</keyword>
<feature type="transmembrane region" description="Helical" evidence="2">
    <location>
        <begin position="174"/>
        <end position="197"/>
    </location>
</feature>
<dbReference type="STRING" id="1088818.A0A2H9ZUI1"/>
<dbReference type="OrthoDB" id="1934999at2759"/>
<name>A0A2H9ZUI1_9ASPA</name>
<feature type="region of interest" description="Disordered" evidence="1">
    <location>
        <begin position="1"/>
        <end position="48"/>
    </location>
</feature>
<evidence type="ECO:0000256" key="2">
    <source>
        <dbReference type="SAM" id="Phobius"/>
    </source>
</evidence>
<feature type="transmembrane region" description="Helical" evidence="2">
    <location>
        <begin position="141"/>
        <end position="162"/>
    </location>
</feature>
<keyword evidence="4" id="KW-1185">Reference proteome</keyword>
<dbReference type="Proteomes" id="UP000236161">
    <property type="component" value="Unassembled WGS sequence"/>
</dbReference>
<dbReference type="PANTHER" id="PTHR36000:SF2">
    <property type="entry name" value="DEFECTIVE 1273 PROTEIN, PUTATIVE-RELATED"/>
    <property type="match status" value="1"/>
</dbReference>
<gene>
    <name evidence="3" type="ORF">AXF42_Ash020932</name>
</gene>
<feature type="compositionally biased region" description="Pro residues" evidence="1">
    <location>
        <begin position="14"/>
        <end position="23"/>
    </location>
</feature>
<dbReference type="PANTHER" id="PTHR36000">
    <property type="entry name" value="DEFECTIVE 1273 PROTEIN, PUTATIVE-RELATED"/>
    <property type="match status" value="1"/>
</dbReference>
<accession>A0A2H9ZUI1</accession>
<reference evidence="3 4" key="1">
    <citation type="journal article" date="2017" name="Nature">
        <title>The Apostasia genome and the evolution of orchids.</title>
        <authorList>
            <person name="Zhang G.Q."/>
            <person name="Liu K.W."/>
            <person name="Li Z."/>
            <person name="Lohaus R."/>
            <person name="Hsiao Y.Y."/>
            <person name="Niu S.C."/>
            <person name="Wang J.Y."/>
            <person name="Lin Y.C."/>
            <person name="Xu Q."/>
            <person name="Chen L.J."/>
            <person name="Yoshida K."/>
            <person name="Fujiwara S."/>
            <person name="Wang Z.W."/>
            <person name="Zhang Y.Q."/>
            <person name="Mitsuda N."/>
            <person name="Wang M."/>
            <person name="Liu G.H."/>
            <person name="Pecoraro L."/>
            <person name="Huang H.X."/>
            <person name="Xiao X.J."/>
            <person name="Lin M."/>
            <person name="Wu X.Y."/>
            <person name="Wu W.L."/>
            <person name="Chen Y.Y."/>
            <person name="Chang S.B."/>
            <person name="Sakamoto S."/>
            <person name="Ohme-Takagi M."/>
            <person name="Yagi M."/>
            <person name="Zeng S.J."/>
            <person name="Shen C.Y."/>
            <person name="Yeh C.M."/>
            <person name="Luo Y.B."/>
            <person name="Tsai W.C."/>
            <person name="Van de Peer Y."/>
            <person name="Liu Z.J."/>
        </authorList>
    </citation>
    <scope>NUCLEOTIDE SEQUENCE [LARGE SCALE GENOMIC DNA]</scope>
    <source>
        <strain evidence="4">cv. Shenzhen</strain>
        <tissue evidence="3">Stem</tissue>
    </source>
</reference>
<proteinExistence type="predicted"/>
<evidence type="ECO:0000313" key="4">
    <source>
        <dbReference type="Proteomes" id="UP000236161"/>
    </source>
</evidence>
<feature type="compositionally biased region" description="Low complexity" evidence="1">
    <location>
        <begin position="1"/>
        <end position="13"/>
    </location>
</feature>